<evidence type="ECO:0000259" key="1">
    <source>
        <dbReference type="Pfam" id="PF08268"/>
    </source>
</evidence>
<sequence length="131" mass="15595">MQVDNSRGHVQNFIFTLSIDKSWRKIEGIFDFFPCFSIKSYSIKGVVYMMDYTKKSIVAFDVRAENFRKILKKKKKEWKSHGIHIPPQWKDVEDIAKPKYCPPQGFYDSHDGEIISIAMKYFYFVTFMMLK</sequence>
<dbReference type="Proteomes" id="UP000824120">
    <property type="component" value="Chromosome 3"/>
</dbReference>
<dbReference type="AlphaFoldDB" id="A0A9J5ZTA5"/>
<dbReference type="InterPro" id="IPR013187">
    <property type="entry name" value="F-box-assoc_dom_typ3"/>
</dbReference>
<feature type="domain" description="F-box associated beta-propeller type 3" evidence="1">
    <location>
        <begin position="9"/>
        <end position="72"/>
    </location>
</feature>
<reference evidence="2 3" key="1">
    <citation type="submission" date="2020-09" db="EMBL/GenBank/DDBJ databases">
        <title>De no assembly of potato wild relative species, Solanum commersonii.</title>
        <authorList>
            <person name="Cho K."/>
        </authorList>
    </citation>
    <scope>NUCLEOTIDE SEQUENCE [LARGE SCALE GENOMIC DNA]</scope>
    <source>
        <strain evidence="2">LZ3.2</strain>
        <tissue evidence="2">Leaf</tissue>
    </source>
</reference>
<protein>
    <recommendedName>
        <fullName evidence="1">F-box associated beta-propeller type 3 domain-containing protein</fullName>
    </recommendedName>
</protein>
<comment type="caution">
    <text evidence="2">The sequence shown here is derived from an EMBL/GenBank/DDBJ whole genome shotgun (WGS) entry which is preliminary data.</text>
</comment>
<accession>A0A9J5ZTA5</accession>
<evidence type="ECO:0000313" key="2">
    <source>
        <dbReference type="EMBL" id="KAG5615433.1"/>
    </source>
</evidence>
<name>A0A9J5ZTA5_SOLCO</name>
<gene>
    <name evidence="2" type="ORF">H5410_015257</name>
</gene>
<dbReference type="EMBL" id="JACXVP010000003">
    <property type="protein sequence ID" value="KAG5615433.1"/>
    <property type="molecule type" value="Genomic_DNA"/>
</dbReference>
<dbReference type="Pfam" id="PF08268">
    <property type="entry name" value="FBA_3"/>
    <property type="match status" value="1"/>
</dbReference>
<evidence type="ECO:0000313" key="3">
    <source>
        <dbReference type="Proteomes" id="UP000824120"/>
    </source>
</evidence>
<proteinExistence type="predicted"/>
<organism evidence="2 3">
    <name type="scientific">Solanum commersonii</name>
    <name type="common">Commerson's wild potato</name>
    <name type="synonym">Commerson's nightshade</name>
    <dbReference type="NCBI Taxonomy" id="4109"/>
    <lineage>
        <taxon>Eukaryota</taxon>
        <taxon>Viridiplantae</taxon>
        <taxon>Streptophyta</taxon>
        <taxon>Embryophyta</taxon>
        <taxon>Tracheophyta</taxon>
        <taxon>Spermatophyta</taxon>
        <taxon>Magnoliopsida</taxon>
        <taxon>eudicotyledons</taxon>
        <taxon>Gunneridae</taxon>
        <taxon>Pentapetalae</taxon>
        <taxon>asterids</taxon>
        <taxon>lamiids</taxon>
        <taxon>Solanales</taxon>
        <taxon>Solanaceae</taxon>
        <taxon>Solanoideae</taxon>
        <taxon>Solaneae</taxon>
        <taxon>Solanum</taxon>
    </lineage>
</organism>
<keyword evidence="3" id="KW-1185">Reference proteome</keyword>